<gene>
    <name evidence="1" type="ORF">RRG08_032235</name>
</gene>
<dbReference type="AlphaFoldDB" id="A0AAE1B136"/>
<dbReference type="EMBL" id="JAWDGP010000828">
    <property type="protein sequence ID" value="KAK3796931.1"/>
    <property type="molecule type" value="Genomic_DNA"/>
</dbReference>
<reference evidence="1" key="1">
    <citation type="journal article" date="2023" name="G3 (Bethesda)">
        <title>A reference genome for the long-term kleptoplast-retaining sea slug Elysia crispata morphotype clarki.</title>
        <authorList>
            <person name="Eastman K.E."/>
            <person name="Pendleton A.L."/>
            <person name="Shaikh M.A."/>
            <person name="Suttiyut T."/>
            <person name="Ogas R."/>
            <person name="Tomko P."/>
            <person name="Gavelis G."/>
            <person name="Widhalm J.R."/>
            <person name="Wisecaver J.H."/>
        </authorList>
    </citation>
    <scope>NUCLEOTIDE SEQUENCE</scope>
    <source>
        <strain evidence="1">ECLA1</strain>
    </source>
</reference>
<name>A0AAE1B136_9GAST</name>
<proteinExistence type="predicted"/>
<dbReference type="Proteomes" id="UP001283361">
    <property type="component" value="Unassembled WGS sequence"/>
</dbReference>
<accession>A0AAE1B136</accession>
<sequence length="110" mass="12480">MPSGLLEVDAQEALRRSYILVLSLQSLITPIMAVAELTKFAAWFTKPAAGRSKAYDVDDCADFLRLMQVNNYIFVFLIRDESCGKRVTFHLDEKQRVILKSPVEKAKEAQ</sequence>
<comment type="caution">
    <text evidence="1">The sequence shown here is derived from an EMBL/GenBank/DDBJ whole genome shotgun (WGS) entry which is preliminary data.</text>
</comment>
<evidence type="ECO:0000313" key="1">
    <source>
        <dbReference type="EMBL" id="KAK3796931.1"/>
    </source>
</evidence>
<evidence type="ECO:0000313" key="2">
    <source>
        <dbReference type="Proteomes" id="UP001283361"/>
    </source>
</evidence>
<organism evidence="1 2">
    <name type="scientific">Elysia crispata</name>
    <name type="common">lettuce slug</name>
    <dbReference type="NCBI Taxonomy" id="231223"/>
    <lineage>
        <taxon>Eukaryota</taxon>
        <taxon>Metazoa</taxon>
        <taxon>Spiralia</taxon>
        <taxon>Lophotrochozoa</taxon>
        <taxon>Mollusca</taxon>
        <taxon>Gastropoda</taxon>
        <taxon>Heterobranchia</taxon>
        <taxon>Euthyneura</taxon>
        <taxon>Panpulmonata</taxon>
        <taxon>Sacoglossa</taxon>
        <taxon>Placobranchoidea</taxon>
        <taxon>Plakobranchidae</taxon>
        <taxon>Elysia</taxon>
    </lineage>
</organism>
<keyword evidence="2" id="KW-1185">Reference proteome</keyword>
<protein>
    <submittedName>
        <fullName evidence="1">Uncharacterized protein</fullName>
    </submittedName>
</protein>